<feature type="region of interest" description="Disordered" evidence="4">
    <location>
        <begin position="141"/>
        <end position="266"/>
    </location>
</feature>
<feature type="compositionally biased region" description="Acidic residues" evidence="4">
    <location>
        <begin position="149"/>
        <end position="163"/>
    </location>
</feature>
<dbReference type="InterPro" id="IPR019098">
    <property type="entry name" value="Histone_chaperone_domain_CHZ"/>
</dbReference>
<evidence type="ECO:0000256" key="2">
    <source>
        <dbReference type="ARBA" id="ARBA00023186"/>
    </source>
</evidence>
<dbReference type="AlphaFoldDB" id="A0A8C2XJ75"/>
<feature type="compositionally biased region" description="Basic and acidic residues" evidence="4">
    <location>
        <begin position="190"/>
        <end position="210"/>
    </location>
</feature>
<dbReference type="Ensembl" id="ENSCLMT00005020523.1">
    <property type="protein sequence ID" value="ENSCLMP00005019503.1"/>
    <property type="gene ID" value="ENSCLMG00005009791.1"/>
</dbReference>
<keyword evidence="2" id="KW-0143">Chaperone</keyword>
<feature type="domain" description="Histone chaperone" evidence="5">
    <location>
        <begin position="346"/>
        <end position="380"/>
    </location>
</feature>
<organism evidence="6 7">
    <name type="scientific">Cyclopterus lumpus</name>
    <name type="common">Lumpsucker</name>
    <dbReference type="NCBI Taxonomy" id="8103"/>
    <lineage>
        <taxon>Eukaryota</taxon>
        <taxon>Metazoa</taxon>
        <taxon>Chordata</taxon>
        <taxon>Craniata</taxon>
        <taxon>Vertebrata</taxon>
        <taxon>Euteleostomi</taxon>
        <taxon>Actinopterygii</taxon>
        <taxon>Neopterygii</taxon>
        <taxon>Teleostei</taxon>
        <taxon>Neoteleostei</taxon>
        <taxon>Acanthomorphata</taxon>
        <taxon>Eupercaria</taxon>
        <taxon>Perciformes</taxon>
        <taxon>Cottioidei</taxon>
        <taxon>Cottales</taxon>
        <taxon>Cyclopteridae</taxon>
        <taxon>Cyclopterus</taxon>
    </lineage>
</organism>
<dbReference type="GO" id="GO:0005634">
    <property type="term" value="C:nucleus"/>
    <property type="evidence" value="ECO:0007669"/>
    <property type="project" value="UniProtKB-SubCell"/>
</dbReference>
<evidence type="ECO:0000256" key="3">
    <source>
        <dbReference type="ARBA" id="ARBA00023242"/>
    </source>
</evidence>
<reference evidence="6" key="1">
    <citation type="submission" date="2025-08" db="UniProtKB">
        <authorList>
            <consortium name="Ensembl"/>
        </authorList>
    </citation>
    <scope>IDENTIFICATION</scope>
</reference>
<accession>A0A8C2XJ75</accession>
<evidence type="ECO:0000256" key="1">
    <source>
        <dbReference type="ARBA" id="ARBA00004123"/>
    </source>
</evidence>
<comment type="subcellular location">
    <subcellularLocation>
        <location evidence="1">Nucleus</location>
    </subcellularLocation>
</comment>
<evidence type="ECO:0000256" key="4">
    <source>
        <dbReference type="SAM" id="MobiDB-lite"/>
    </source>
</evidence>
<sequence>MTFLRRVAGLSLRDRVRSSDIRGELGVESLLLRVERSQLRWFGHLVRMPPGRLPLEFFRARPTGRSTLTLGILKKRYLAHVRCETLGPEARNIMKLVVKEELIKMQVSEFFLYSCVSNFSELLHCKPLSFLVRLMTESVEKDNCKTGSESEEEGNNSEYEDAEQEVKQSLRKTNAKGKQQISSKDSTDEEINKSEENKEKEKSLCEDNPKVMKKANATKNGGKRSSNTSQGEKTPQSNEENETDTDGKSEKSEKINGNDSSDDSENGDYNFMFAYPVLKCLLNSRFSVVRLKRYISLCGVRLNYKKLLDGCRSVRSQVAALKKELEGLGVHGQPSIMKCKKVRMKREESQELAELDVSNIIATEGRPKRRATSAWQEQHNAPTSTYLRSLNSGSDSDEESNTHRGRRRATDWTNLQGVISDDAESN</sequence>
<dbReference type="SMART" id="SM01082">
    <property type="entry name" value="CHZ"/>
    <property type="match status" value="1"/>
</dbReference>
<dbReference type="Proteomes" id="UP000694565">
    <property type="component" value="Unplaced"/>
</dbReference>
<protein>
    <submittedName>
        <fullName evidence="6">HIRA interacting protein 3</fullName>
    </submittedName>
</protein>
<dbReference type="PANTHER" id="PTHR15410">
    <property type="entry name" value="HIRA-INTERACTING PROTEIN 3"/>
    <property type="match status" value="1"/>
</dbReference>
<feature type="compositionally biased region" description="Polar residues" evidence="4">
    <location>
        <begin position="217"/>
        <end position="238"/>
    </location>
</feature>
<dbReference type="InterPro" id="IPR037647">
    <property type="entry name" value="HIRIP3"/>
</dbReference>
<evidence type="ECO:0000313" key="6">
    <source>
        <dbReference type="Ensembl" id="ENSCLMP00005019503.1"/>
    </source>
</evidence>
<evidence type="ECO:0000313" key="7">
    <source>
        <dbReference type="Proteomes" id="UP000694565"/>
    </source>
</evidence>
<keyword evidence="3" id="KW-0539">Nucleus</keyword>
<keyword evidence="7" id="KW-1185">Reference proteome</keyword>
<feature type="compositionally biased region" description="Basic and acidic residues" evidence="4">
    <location>
        <begin position="245"/>
        <end position="256"/>
    </location>
</feature>
<proteinExistence type="predicted"/>
<feature type="region of interest" description="Disordered" evidence="4">
    <location>
        <begin position="368"/>
        <end position="426"/>
    </location>
</feature>
<dbReference type="GeneTree" id="ENSGT00390000014062"/>
<feature type="compositionally biased region" description="Polar residues" evidence="4">
    <location>
        <begin position="373"/>
        <end position="394"/>
    </location>
</feature>
<name>A0A8C2XJ75_CYCLU</name>
<reference evidence="6" key="2">
    <citation type="submission" date="2025-09" db="UniProtKB">
        <authorList>
            <consortium name="Ensembl"/>
        </authorList>
    </citation>
    <scope>IDENTIFICATION</scope>
</reference>
<evidence type="ECO:0000259" key="5">
    <source>
        <dbReference type="SMART" id="SM01082"/>
    </source>
</evidence>
<dbReference type="PANTHER" id="PTHR15410:SF2">
    <property type="entry name" value="HIRA-INTERACTING PROTEIN 3"/>
    <property type="match status" value="1"/>
</dbReference>